<protein>
    <submittedName>
        <fullName evidence="1">Uncharacterized protein</fullName>
    </submittedName>
</protein>
<proteinExistence type="predicted"/>
<reference evidence="1" key="2">
    <citation type="journal article" date="2022" name="New Phytol.">
        <title>Evolutionary transition to the ectomycorrhizal habit in the genomes of a hyperdiverse lineage of mushroom-forming fungi.</title>
        <authorList>
            <person name="Looney B."/>
            <person name="Miyauchi S."/>
            <person name="Morin E."/>
            <person name="Drula E."/>
            <person name="Courty P.E."/>
            <person name="Kohler A."/>
            <person name="Kuo A."/>
            <person name="LaButti K."/>
            <person name="Pangilinan J."/>
            <person name="Lipzen A."/>
            <person name="Riley R."/>
            <person name="Andreopoulos W."/>
            <person name="He G."/>
            <person name="Johnson J."/>
            <person name="Nolan M."/>
            <person name="Tritt A."/>
            <person name="Barry K.W."/>
            <person name="Grigoriev I.V."/>
            <person name="Nagy L.G."/>
            <person name="Hibbett D."/>
            <person name="Henrissat B."/>
            <person name="Matheny P.B."/>
            <person name="Labbe J."/>
            <person name="Martin F.M."/>
        </authorList>
    </citation>
    <scope>NUCLEOTIDE SEQUENCE</scope>
    <source>
        <strain evidence="1">FP105234-sp</strain>
    </source>
</reference>
<reference evidence="1" key="1">
    <citation type="submission" date="2021-02" db="EMBL/GenBank/DDBJ databases">
        <authorList>
            <consortium name="DOE Joint Genome Institute"/>
            <person name="Ahrendt S."/>
            <person name="Looney B.P."/>
            <person name="Miyauchi S."/>
            <person name="Morin E."/>
            <person name="Drula E."/>
            <person name="Courty P.E."/>
            <person name="Chicoki N."/>
            <person name="Fauchery L."/>
            <person name="Kohler A."/>
            <person name="Kuo A."/>
            <person name="Labutti K."/>
            <person name="Pangilinan J."/>
            <person name="Lipzen A."/>
            <person name="Riley R."/>
            <person name="Andreopoulos W."/>
            <person name="He G."/>
            <person name="Johnson J."/>
            <person name="Barry K.W."/>
            <person name="Grigoriev I.V."/>
            <person name="Nagy L."/>
            <person name="Hibbett D."/>
            <person name="Henrissat B."/>
            <person name="Matheny P.B."/>
            <person name="Labbe J."/>
            <person name="Martin F."/>
        </authorList>
    </citation>
    <scope>NUCLEOTIDE SEQUENCE</scope>
    <source>
        <strain evidence="1">FP105234-sp</strain>
    </source>
</reference>
<keyword evidence="2" id="KW-1185">Reference proteome</keyword>
<evidence type="ECO:0000313" key="1">
    <source>
        <dbReference type="EMBL" id="KAI0046211.1"/>
    </source>
</evidence>
<dbReference type="EMBL" id="MU275931">
    <property type="protein sequence ID" value="KAI0046211.1"/>
    <property type="molecule type" value="Genomic_DNA"/>
</dbReference>
<gene>
    <name evidence="1" type="ORF">FA95DRAFT_1494325</name>
</gene>
<organism evidence="1 2">
    <name type="scientific">Auriscalpium vulgare</name>
    <dbReference type="NCBI Taxonomy" id="40419"/>
    <lineage>
        <taxon>Eukaryota</taxon>
        <taxon>Fungi</taxon>
        <taxon>Dikarya</taxon>
        <taxon>Basidiomycota</taxon>
        <taxon>Agaricomycotina</taxon>
        <taxon>Agaricomycetes</taxon>
        <taxon>Russulales</taxon>
        <taxon>Auriscalpiaceae</taxon>
        <taxon>Auriscalpium</taxon>
    </lineage>
</organism>
<name>A0ACB8RPX1_9AGAM</name>
<dbReference type="Proteomes" id="UP000814033">
    <property type="component" value="Unassembled WGS sequence"/>
</dbReference>
<evidence type="ECO:0000313" key="2">
    <source>
        <dbReference type="Proteomes" id="UP000814033"/>
    </source>
</evidence>
<comment type="caution">
    <text evidence="1">The sequence shown here is derived from an EMBL/GenBank/DDBJ whole genome shotgun (WGS) entry which is preliminary data.</text>
</comment>
<accession>A0ACB8RPX1</accession>
<sequence>MPTVLENVGSAARDFCMLERNFLSHVRLGLLLLLLSCSVLLKVRIPGPDTVDSIEHNTLGTTLASVEVATAFVVIFAGLWEYESGFRDMRGRRAFLVFSAPHMIIMVFISAVIFTTCLVLLARGDEIGP</sequence>